<protein>
    <submittedName>
        <fullName evidence="1">Uncharacterized protein</fullName>
    </submittedName>
</protein>
<proteinExistence type="predicted"/>
<reference evidence="1" key="1">
    <citation type="submission" date="2020-02" db="EMBL/GenBank/DDBJ databases">
        <authorList>
            <person name="Meier V. D."/>
        </authorList>
    </citation>
    <scope>NUCLEOTIDE SEQUENCE</scope>
    <source>
        <strain evidence="1">AVDCRST_MAG93</strain>
    </source>
</reference>
<organism evidence="1">
    <name type="scientific">uncultured Chloroflexia bacterium</name>
    <dbReference type="NCBI Taxonomy" id="1672391"/>
    <lineage>
        <taxon>Bacteria</taxon>
        <taxon>Bacillati</taxon>
        <taxon>Chloroflexota</taxon>
        <taxon>Chloroflexia</taxon>
        <taxon>environmental samples</taxon>
    </lineage>
</organism>
<dbReference type="AlphaFoldDB" id="A0A6J4MWX5"/>
<accession>A0A6J4MWX5</accession>
<sequence length="43" mass="4862">ALLGKSDRAIRITQARFRIQYRRNKHAEAGGDGRRCGCFNGQL</sequence>
<evidence type="ECO:0000313" key="1">
    <source>
        <dbReference type="EMBL" id="CAA9371063.1"/>
    </source>
</evidence>
<gene>
    <name evidence="1" type="ORF">AVDCRST_MAG93-8433</name>
</gene>
<name>A0A6J4MWX5_9CHLR</name>
<feature type="non-terminal residue" evidence="1">
    <location>
        <position position="1"/>
    </location>
</feature>
<feature type="non-terminal residue" evidence="1">
    <location>
        <position position="43"/>
    </location>
</feature>
<dbReference type="EMBL" id="CADCTR010002846">
    <property type="protein sequence ID" value="CAA9371063.1"/>
    <property type="molecule type" value="Genomic_DNA"/>
</dbReference>